<sequence length="298" mass="33712">MRHTYLCPLRWADLDELGHVNNVVYVDYLQEARVELLRLLRPGVVPGSPDEAAQGEAALVVRHDIDYLTPLVLDRGPLHIEVWVSEVRAASFTLRYELFHPEPDGADGARRVYARATTLLTPYVFASGRPRRLTPAEREVLAGFLEPDDRPAGPRPGAVDAERATAYELRVRFSDVDVYRHVNNVKYVEYLQEARIAIGDALWRDPDTDATGVVVGRAEVDYHRPMVLRPEHYTVLTTVSRLGTRSMDLSSEIRDGDEVCARGRVVMVFFDREHGRSVEPSARLRARLEEALARGRAY</sequence>
<accession>A0ABX8EKD5</accession>
<dbReference type="EMBL" id="CP075371">
    <property type="protein sequence ID" value="QVT80997.1"/>
    <property type="molecule type" value="Genomic_DNA"/>
</dbReference>
<keyword evidence="2" id="KW-1185">Reference proteome</keyword>
<dbReference type="EC" id="3.1.2.-" evidence="1"/>
<organism evidence="1 2">
    <name type="scientific">Nocardioides aquaticus</name>
    <dbReference type="NCBI Taxonomy" id="160826"/>
    <lineage>
        <taxon>Bacteria</taxon>
        <taxon>Bacillati</taxon>
        <taxon>Actinomycetota</taxon>
        <taxon>Actinomycetes</taxon>
        <taxon>Propionibacteriales</taxon>
        <taxon>Nocardioidaceae</taxon>
        <taxon>Nocardioides</taxon>
    </lineage>
</organism>
<dbReference type="Proteomes" id="UP000679307">
    <property type="component" value="Chromosome"/>
</dbReference>
<dbReference type="PANTHER" id="PTHR31793:SF24">
    <property type="entry name" value="LONG-CHAIN ACYL-COA THIOESTERASE FADM"/>
    <property type="match status" value="1"/>
</dbReference>
<dbReference type="Pfam" id="PF13279">
    <property type="entry name" value="4HBT_2"/>
    <property type="match status" value="2"/>
</dbReference>
<dbReference type="GO" id="GO:0016787">
    <property type="term" value="F:hydrolase activity"/>
    <property type="evidence" value="ECO:0007669"/>
    <property type="project" value="UniProtKB-KW"/>
</dbReference>
<name>A0ABX8EKD5_9ACTN</name>
<proteinExistence type="predicted"/>
<reference evidence="1 2" key="1">
    <citation type="submission" date="2021-05" db="EMBL/GenBank/DDBJ databases">
        <title>Complete genome of Nocardioides aquaticus KCTC 9944T isolated from meromictic and hypersaline Ekho Lake, Antarctica.</title>
        <authorList>
            <person name="Hwang K."/>
            <person name="Kim K.M."/>
            <person name="Choe H."/>
        </authorList>
    </citation>
    <scope>NUCLEOTIDE SEQUENCE [LARGE SCALE GENOMIC DNA]</scope>
    <source>
        <strain evidence="1 2">KCTC 9944</strain>
    </source>
</reference>
<evidence type="ECO:0000313" key="2">
    <source>
        <dbReference type="Proteomes" id="UP000679307"/>
    </source>
</evidence>
<dbReference type="CDD" id="cd00586">
    <property type="entry name" value="4HBT"/>
    <property type="match status" value="2"/>
</dbReference>
<dbReference type="RefSeq" id="WP_246535623.1">
    <property type="nucleotide sequence ID" value="NZ_BAAAHS010000015.1"/>
</dbReference>
<gene>
    <name evidence="1" type="primary">fadM</name>
    <name evidence="1" type="ORF">ENKNEFLB_03400</name>
</gene>
<dbReference type="InterPro" id="IPR050563">
    <property type="entry name" value="4-hydroxybenzoyl-CoA_TE"/>
</dbReference>
<protein>
    <submittedName>
        <fullName evidence="1">Long-chain acyl-CoA thioesterase FadM</fullName>
        <ecNumber evidence="1">3.1.2.-</ecNumber>
    </submittedName>
</protein>
<dbReference type="PANTHER" id="PTHR31793">
    <property type="entry name" value="4-HYDROXYBENZOYL-COA THIOESTERASE FAMILY MEMBER"/>
    <property type="match status" value="1"/>
</dbReference>
<keyword evidence="1" id="KW-0378">Hydrolase</keyword>
<evidence type="ECO:0000313" key="1">
    <source>
        <dbReference type="EMBL" id="QVT80997.1"/>
    </source>
</evidence>